<dbReference type="OrthoDB" id="8911175at2"/>
<dbReference type="KEGG" id="otk:C6570_05375"/>
<organism evidence="1 2">
    <name type="scientific">Ottowia oryzae</name>
    <dbReference type="NCBI Taxonomy" id="2109914"/>
    <lineage>
        <taxon>Bacteria</taxon>
        <taxon>Pseudomonadati</taxon>
        <taxon>Pseudomonadota</taxon>
        <taxon>Betaproteobacteria</taxon>
        <taxon>Burkholderiales</taxon>
        <taxon>Comamonadaceae</taxon>
        <taxon>Ottowia</taxon>
    </lineage>
</organism>
<proteinExistence type="predicted"/>
<dbReference type="AlphaFoldDB" id="A0A2S0MDE1"/>
<sequence length="109" mass="12151">MSPSTWLKLLVAALLALLAVAWWTTWLDAYVPPLAEWRQQARQTSAGQALSSPPPPRWVTIPPGERAACLKKAGGELNAEFVQCRAGRRELVRTEYDGRRTVLEVKPLD</sequence>
<protein>
    <submittedName>
        <fullName evidence="1">Uncharacterized protein</fullName>
    </submittedName>
</protein>
<accession>A0A2S0MDE1</accession>
<gene>
    <name evidence="1" type="ORF">C6570_05375</name>
</gene>
<dbReference type="EMBL" id="CP027666">
    <property type="protein sequence ID" value="AVO33753.1"/>
    <property type="molecule type" value="Genomic_DNA"/>
</dbReference>
<dbReference type="RefSeq" id="WP_106702310.1">
    <property type="nucleotide sequence ID" value="NZ_CP027666.1"/>
</dbReference>
<reference evidence="1 2" key="1">
    <citation type="submission" date="2018-03" db="EMBL/GenBank/DDBJ databases">
        <title>Genome sequencing of Ottowia sp.</title>
        <authorList>
            <person name="Kim S.-J."/>
            <person name="Heo J."/>
            <person name="Kwon S.-W."/>
        </authorList>
    </citation>
    <scope>NUCLEOTIDE SEQUENCE [LARGE SCALE GENOMIC DNA]</scope>
    <source>
        <strain evidence="1 2">KADR8-3</strain>
    </source>
</reference>
<name>A0A2S0MDE1_9BURK</name>
<keyword evidence="2" id="KW-1185">Reference proteome</keyword>
<evidence type="ECO:0000313" key="1">
    <source>
        <dbReference type="EMBL" id="AVO33753.1"/>
    </source>
</evidence>
<dbReference type="Proteomes" id="UP000239709">
    <property type="component" value="Chromosome"/>
</dbReference>
<evidence type="ECO:0000313" key="2">
    <source>
        <dbReference type="Proteomes" id="UP000239709"/>
    </source>
</evidence>